<evidence type="ECO:0000313" key="2">
    <source>
        <dbReference type="Proteomes" id="UP001165064"/>
    </source>
</evidence>
<gene>
    <name evidence="1" type="ORF">Amon02_000537400</name>
</gene>
<sequence length="292" mass="32515">MIPSLSSFPLDEVIEAGSIKDDLGRQHHHASYAQILVRNKQQLEDFPNYLKKLQVEHDSIKAVFVNADVPVLGNREKHSKYLALADSSVLDDPVVQNISYSERQALAWDDLVKFKKATKLPICVKGLQCKEDVAKAIELGLDGCVISTHGGRQLDYSRAPVEVLAETQKYLKEKNISLVRPGTNRKFEIFVDGGVRRGSDVIKALCLGASGVGLGRPFLYSMAGYGQPGVERAIRILKAEMVRDMKLLGVRSIDELNEDLVDIETLKYKGIQKTDSLYDLNYVQVPSPKFKS</sequence>
<dbReference type="EMBL" id="BSXS01003932">
    <property type="protein sequence ID" value="GME82186.1"/>
    <property type="molecule type" value="Genomic_DNA"/>
</dbReference>
<organism evidence="1 2">
    <name type="scientific">Ambrosiozyma monospora</name>
    <name type="common">Yeast</name>
    <name type="synonym">Endomycopsis monosporus</name>
    <dbReference type="NCBI Taxonomy" id="43982"/>
    <lineage>
        <taxon>Eukaryota</taxon>
        <taxon>Fungi</taxon>
        <taxon>Dikarya</taxon>
        <taxon>Ascomycota</taxon>
        <taxon>Saccharomycotina</taxon>
        <taxon>Pichiomycetes</taxon>
        <taxon>Pichiales</taxon>
        <taxon>Pichiaceae</taxon>
        <taxon>Ambrosiozyma</taxon>
    </lineage>
</organism>
<name>A0ACB5T5V0_AMBMO</name>
<keyword evidence="2" id="KW-1185">Reference proteome</keyword>
<reference evidence="1" key="1">
    <citation type="submission" date="2023-04" db="EMBL/GenBank/DDBJ databases">
        <title>Ambrosiozyma monospora NBRC 10751.</title>
        <authorList>
            <person name="Ichikawa N."/>
            <person name="Sato H."/>
            <person name="Tonouchi N."/>
        </authorList>
    </citation>
    <scope>NUCLEOTIDE SEQUENCE</scope>
    <source>
        <strain evidence="1">NBRC 10751</strain>
    </source>
</reference>
<comment type="caution">
    <text evidence="1">The sequence shown here is derived from an EMBL/GenBank/DDBJ whole genome shotgun (WGS) entry which is preliminary data.</text>
</comment>
<accession>A0ACB5T5V0</accession>
<proteinExistence type="predicted"/>
<evidence type="ECO:0000313" key="1">
    <source>
        <dbReference type="EMBL" id="GME82186.1"/>
    </source>
</evidence>
<protein>
    <submittedName>
        <fullName evidence="1">Unnamed protein product</fullName>
    </submittedName>
</protein>
<dbReference type="Proteomes" id="UP001165064">
    <property type="component" value="Unassembled WGS sequence"/>
</dbReference>